<dbReference type="GeneID" id="25728426"/>
<feature type="compositionally biased region" description="Basic and acidic residues" evidence="6">
    <location>
        <begin position="186"/>
        <end position="198"/>
    </location>
</feature>
<comment type="similarity">
    <text evidence="2">Belongs to the EBP2 family.</text>
</comment>
<dbReference type="OrthoDB" id="443772at2759"/>
<feature type="compositionally biased region" description="Acidic residues" evidence="6">
    <location>
        <begin position="1"/>
        <end position="13"/>
    </location>
</feature>
<dbReference type="PANTHER" id="PTHR13028">
    <property type="entry name" value="RRNA PROCESSING PROTEIN EBNA1-BINDING PROTEIN-RELATED"/>
    <property type="match status" value="1"/>
</dbReference>
<sequence>MSDSEDYSDEELEAMQQHGEDDSDSGGASGSEGGDEDGSDGEGGPSGAGAHGPGAPAKRKPIYNVDGLHEKLEDIAWGEDAPWEEAQAVTAKEATQVDNIDDDLGRELAFYNQAMGAAAEAIRRFEAAGVAWHRPADYYAEMVKSDEHMAKVKDRLMHEQQQIEEADERRKAREQKAYSKQVQAQKTRERAAEKKRQIEAVSQLRKQRQKSRGAQWEGAGLRPGRGEAWSA</sequence>
<comment type="subcellular location">
    <subcellularLocation>
        <location evidence="1">Nucleus</location>
        <location evidence="1">Nucleolus</location>
    </subcellularLocation>
</comment>
<dbReference type="RefSeq" id="XP_013895794.1">
    <property type="nucleotide sequence ID" value="XM_014040340.1"/>
</dbReference>
<evidence type="ECO:0000256" key="2">
    <source>
        <dbReference type="ARBA" id="ARBA00007336"/>
    </source>
</evidence>
<dbReference type="KEGG" id="mng:MNEG_11189"/>
<dbReference type="Pfam" id="PF05890">
    <property type="entry name" value="Ebp2"/>
    <property type="match status" value="1"/>
</dbReference>
<dbReference type="Proteomes" id="UP000054498">
    <property type="component" value="Unassembled WGS sequence"/>
</dbReference>
<dbReference type="GO" id="GO:0034399">
    <property type="term" value="C:nuclear periphery"/>
    <property type="evidence" value="ECO:0007669"/>
    <property type="project" value="TreeGrafter"/>
</dbReference>
<evidence type="ECO:0000256" key="1">
    <source>
        <dbReference type="ARBA" id="ARBA00004604"/>
    </source>
</evidence>
<dbReference type="GO" id="GO:0030687">
    <property type="term" value="C:preribosome, large subunit precursor"/>
    <property type="evidence" value="ECO:0007669"/>
    <property type="project" value="TreeGrafter"/>
</dbReference>
<dbReference type="STRING" id="145388.A0A0D2LZG0"/>
<keyword evidence="4" id="KW-0175">Coiled coil</keyword>
<evidence type="ECO:0000313" key="8">
    <source>
        <dbReference type="Proteomes" id="UP000054498"/>
    </source>
</evidence>
<dbReference type="AlphaFoldDB" id="A0A0D2LZG0"/>
<accession>A0A0D2LZG0</accession>
<evidence type="ECO:0000256" key="3">
    <source>
        <dbReference type="ARBA" id="ARBA00022517"/>
    </source>
</evidence>
<dbReference type="EMBL" id="KK102850">
    <property type="protein sequence ID" value="KIY96774.1"/>
    <property type="molecule type" value="Genomic_DNA"/>
</dbReference>
<name>A0A0D2LZG0_9CHLO</name>
<evidence type="ECO:0000256" key="4">
    <source>
        <dbReference type="ARBA" id="ARBA00023054"/>
    </source>
</evidence>
<feature type="region of interest" description="Disordered" evidence="6">
    <location>
        <begin position="161"/>
        <end position="231"/>
    </location>
</feature>
<dbReference type="GO" id="GO:0042273">
    <property type="term" value="P:ribosomal large subunit biogenesis"/>
    <property type="evidence" value="ECO:0007669"/>
    <property type="project" value="TreeGrafter"/>
</dbReference>
<organism evidence="7 8">
    <name type="scientific">Monoraphidium neglectum</name>
    <dbReference type="NCBI Taxonomy" id="145388"/>
    <lineage>
        <taxon>Eukaryota</taxon>
        <taxon>Viridiplantae</taxon>
        <taxon>Chlorophyta</taxon>
        <taxon>core chlorophytes</taxon>
        <taxon>Chlorophyceae</taxon>
        <taxon>CS clade</taxon>
        <taxon>Sphaeropleales</taxon>
        <taxon>Selenastraceae</taxon>
        <taxon>Monoraphidium</taxon>
    </lineage>
</organism>
<reference evidence="7 8" key="1">
    <citation type="journal article" date="2013" name="BMC Genomics">
        <title>Reconstruction of the lipid metabolism for the microalga Monoraphidium neglectum from its genome sequence reveals characteristics suitable for biofuel production.</title>
        <authorList>
            <person name="Bogen C."/>
            <person name="Al-Dilaimi A."/>
            <person name="Albersmeier A."/>
            <person name="Wichmann J."/>
            <person name="Grundmann M."/>
            <person name="Rupp O."/>
            <person name="Lauersen K.J."/>
            <person name="Blifernez-Klassen O."/>
            <person name="Kalinowski J."/>
            <person name="Goesmann A."/>
            <person name="Mussgnug J.H."/>
            <person name="Kruse O."/>
        </authorList>
    </citation>
    <scope>NUCLEOTIDE SEQUENCE [LARGE SCALE GENOMIC DNA]</scope>
    <source>
        <strain evidence="7 8">SAG 48.87</strain>
    </source>
</reference>
<feature type="region of interest" description="Disordered" evidence="6">
    <location>
        <begin position="1"/>
        <end position="62"/>
    </location>
</feature>
<dbReference type="PANTHER" id="PTHR13028:SF0">
    <property type="entry name" value="RRNA-PROCESSING PROTEIN EBP2-RELATED"/>
    <property type="match status" value="1"/>
</dbReference>
<feature type="compositionally biased region" description="Basic and acidic residues" evidence="6">
    <location>
        <begin position="167"/>
        <end position="177"/>
    </location>
</feature>
<feature type="compositionally biased region" description="Gly residues" evidence="6">
    <location>
        <begin position="41"/>
        <end position="52"/>
    </location>
</feature>
<dbReference type="InterPro" id="IPR008610">
    <property type="entry name" value="Ebp2"/>
</dbReference>
<dbReference type="GO" id="GO:0006364">
    <property type="term" value="P:rRNA processing"/>
    <property type="evidence" value="ECO:0007669"/>
    <property type="project" value="TreeGrafter"/>
</dbReference>
<proteinExistence type="inferred from homology"/>
<dbReference type="GO" id="GO:0005730">
    <property type="term" value="C:nucleolus"/>
    <property type="evidence" value="ECO:0007669"/>
    <property type="project" value="UniProtKB-SubCell"/>
</dbReference>
<keyword evidence="3" id="KW-0690">Ribosome biogenesis</keyword>
<evidence type="ECO:0000256" key="6">
    <source>
        <dbReference type="SAM" id="MobiDB-lite"/>
    </source>
</evidence>
<evidence type="ECO:0000313" key="7">
    <source>
        <dbReference type="EMBL" id="KIY96774.1"/>
    </source>
</evidence>
<keyword evidence="5" id="KW-0539">Nucleus</keyword>
<evidence type="ECO:0000256" key="5">
    <source>
        <dbReference type="ARBA" id="ARBA00023242"/>
    </source>
</evidence>
<evidence type="ECO:0008006" key="9">
    <source>
        <dbReference type="Google" id="ProtNLM"/>
    </source>
</evidence>
<protein>
    <recommendedName>
        <fullName evidence="9">rRNA-processing protein EBP2</fullName>
    </recommendedName>
</protein>
<gene>
    <name evidence="7" type="ORF">MNEG_11189</name>
</gene>
<keyword evidence="8" id="KW-1185">Reference proteome</keyword>